<dbReference type="CDD" id="cd16442">
    <property type="entry name" value="BPL"/>
    <property type="match status" value="1"/>
</dbReference>
<dbReference type="GO" id="GO:0005737">
    <property type="term" value="C:cytoplasm"/>
    <property type="evidence" value="ECO:0007669"/>
    <property type="project" value="TreeGrafter"/>
</dbReference>
<dbReference type="PROSITE" id="PS51733">
    <property type="entry name" value="BPL_LPL_CATALYTIC"/>
    <property type="match status" value="1"/>
</dbReference>
<dbReference type="PANTHER" id="PTHR12835:SF5">
    <property type="entry name" value="BIOTIN--PROTEIN LIGASE"/>
    <property type="match status" value="1"/>
</dbReference>
<dbReference type="GO" id="GO:0004077">
    <property type="term" value="F:biotin--[biotin carboxyl-carrier protein] ligase activity"/>
    <property type="evidence" value="ECO:0007669"/>
    <property type="project" value="UniProtKB-EC"/>
</dbReference>
<proteinExistence type="predicted"/>
<dbReference type="AlphaFoldDB" id="A0A451DD03"/>
<name>A0A451DD03_9GAMM</name>
<sequence>MIDYTIPMKLIQLLSDEKVCSQSHLTQQMQIGRLELEKHIRTLKGWQIRVINVKNYGYRLESSIHFLNEGKMNAELPGGRVIVLPAVGSTNQYLLDSIAILKSGDVCTAEYQQAGRGKHGSQWFSPFGSNLYLSMYWFLEKDLQEATMYLGVFISHIIANILQEQGVSDIKVKWPNDIYLRDRKLAGILVEKKGNNRNQSEIIIGAGVNLSMKGLSSNTLIQKNWIDLQETGVTLDRNDLLALIITSMRKALMQFEQNESITLLQYLRPLKKKFNPCFKIVHT</sequence>
<protein>
    <submittedName>
        <fullName evidence="3">Bifunctional ligase/repressor BirA, partial</fullName>
        <ecNumber evidence="3">6.3.4.15</ecNumber>
    </submittedName>
</protein>
<evidence type="ECO:0000313" key="3">
    <source>
        <dbReference type="EMBL" id="VFP84245.1"/>
    </source>
</evidence>
<dbReference type="SUPFAM" id="SSF55681">
    <property type="entry name" value="Class II aaRS and biotin synthetases"/>
    <property type="match status" value="1"/>
</dbReference>
<dbReference type="Proteomes" id="UP000294418">
    <property type="component" value="Chromosome"/>
</dbReference>
<dbReference type="InterPro" id="IPR004408">
    <property type="entry name" value="Biotin_CoA_COase_ligase"/>
</dbReference>
<dbReference type="InterPro" id="IPR036388">
    <property type="entry name" value="WH-like_DNA-bd_sf"/>
</dbReference>
<dbReference type="RefSeq" id="WP_157989737.1">
    <property type="nucleotide sequence ID" value="NZ_LR217720.1"/>
</dbReference>
<dbReference type="Gene3D" id="1.10.10.10">
    <property type="entry name" value="Winged helix-like DNA-binding domain superfamily/Winged helix DNA-binding domain"/>
    <property type="match status" value="1"/>
</dbReference>
<dbReference type="Pfam" id="PF03099">
    <property type="entry name" value="BPL_LplA_LipB"/>
    <property type="match status" value="1"/>
</dbReference>
<dbReference type="NCBIfam" id="TIGR00121">
    <property type="entry name" value="birA_ligase"/>
    <property type="match status" value="1"/>
</dbReference>
<evidence type="ECO:0000259" key="2">
    <source>
        <dbReference type="PROSITE" id="PS51733"/>
    </source>
</evidence>
<dbReference type="InterPro" id="IPR004143">
    <property type="entry name" value="BPL_LPL_catalytic"/>
</dbReference>
<gene>
    <name evidence="3" type="primary">birA</name>
    <name evidence="3" type="ORF">ERCILAFE3058_324</name>
</gene>
<dbReference type="EC" id="6.3.4.15" evidence="3"/>
<reference evidence="3 4" key="1">
    <citation type="submission" date="2019-02" db="EMBL/GenBank/DDBJ databases">
        <authorList>
            <person name="Manzano-Marin A."/>
            <person name="Manzano-Marin A."/>
        </authorList>
    </citation>
    <scope>NUCLEOTIDE SEQUENCE [LARGE SCALE GENOMIC DNA]</scope>
    <source>
        <strain evidence="3 4">ErCilaricifoliae</strain>
    </source>
</reference>
<dbReference type="InterPro" id="IPR045864">
    <property type="entry name" value="aa-tRNA-synth_II/BPL/LPL"/>
</dbReference>
<evidence type="ECO:0000256" key="1">
    <source>
        <dbReference type="ARBA" id="ARBA00022598"/>
    </source>
</evidence>
<dbReference type="EMBL" id="LR217720">
    <property type="protein sequence ID" value="VFP84245.1"/>
    <property type="molecule type" value="Genomic_DNA"/>
</dbReference>
<evidence type="ECO:0000313" key="4">
    <source>
        <dbReference type="Proteomes" id="UP000294418"/>
    </source>
</evidence>
<dbReference type="PANTHER" id="PTHR12835">
    <property type="entry name" value="BIOTIN PROTEIN LIGASE"/>
    <property type="match status" value="1"/>
</dbReference>
<organism evidence="3 4">
    <name type="scientific">Candidatus Erwinia haradaeae</name>
    <dbReference type="NCBI Taxonomy" id="1922217"/>
    <lineage>
        <taxon>Bacteria</taxon>
        <taxon>Pseudomonadati</taxon>
        <taxon>Pseudomonadota</taxon>
        <taxon>Gammaproteobacteria</taxon>
        <taxon>Enterobacterales</taxon>
        <taxon>Erwiniaceae</taxon>
        <taxon>Erwinia</taxon>
    </lineage>
</organism>
<dbReference type="Gene3D" id="3.30.930.10">
    <property type="entry name" value="Bira Bifunctional Protein, Domain 2"/>
    <property type="match status" value="1"/>
</dbReference>
<dbReference type="OrthoDB" id="9807064at2"/>
<accession>A0A451DD03</accession>
<keyword evidence="1 3" id="KW-0436">Ligase</keyword>
<feature type="domain" description="BPL/LPL catalytic" evidence="2">
    <location>
        <begin position="65"/>
        <end position="256"/>
    </location>
</feature>